<dbReference type="STRING" id="177437.HRM2_01340"/>
<evidence type="ECO:0000259" key="1">
    <source>
        <dbReference type="Pfam" id="PF01863"/>
    </source>
</evidence>
<dbReference type="Pfam" id="PF01863">
    <property type="entry name" value="YgjP-like"/>
    <property type="match status" value="1"/>
</dbReference>
<dbReference type="AlphaFoldDB" id="C0QED9"/>
<feature type="domain" description="YgjP-like metallopeptidase" evidence="1">
    <location>
        <begin position="1"/>
        <end position="66"/>
    </location>
</feature>
<dbReference type="GO" id="GO:0016787">
    <property type="term" value="F:hydrolase activity"/>
    <property type="evidence" value="ECO:0007669"/>
    <property type="project" value="UniProtKB-KW"/>
</dbReference>
<evidence type="ECO:0000313" key="3">
    <source>
        <dbReference type="Proteomes" id="UP000000442"/>
    </source>
</evidence>
<dbReference type="Gene3D" id="3.30.2010.10">
    <property type="entry name" value="Metalloproteases ('zincins'), catalytic domain"/>
    <property type="match status" value="1"/>
</dbReference>
<keyword evidence="3" id="KW-1185">Reference proteome</keyword>
<dbReference type="HOGENOM" id="CLU_065947_5_2_7"/>
<dbReference type="Proteomes" id="UP000000442">
    <property type="component" value="Chromosome"/>
</dbReference>
<dbReference type="InterPro" id="IPR002725">
    <property type="entry name" value="YgjP-like_metallopeptidase"/>
</dbReference>
<dbReference type="CDD" id="cd07344">
    <property type="entry name" value="M48_yhfN_like"/>
    <property type="match status" value="1"/>
</dbReference>
<keyword evidence="2" id="KW-0378">Hydrolase</keyword>
<organism evidence="2 3">
    <name type="scientific">Desulforapulum autotrophicum (strain ATCC 43914 / DSM 3382 / VKM B-1955 / HRM2)</name>
    <name type="common">Desulfobacterium autotrophicum</name>
    <dbReference type="NCBI Taxonomy" id="177437"/>
    <lineage>
        <taxon>Bacteria</taxon>
        <taxon>Pseudomonadati</taxon>
        <taxon>Thermodesulfobacteriota</taxon>
        <taxon>Desulfobacteria</taxon>
        <taxon>Desulfobacterales</taxon>
        <taxon>Desulfobacteraceae</taxon>
        <taxon>Desulforapulum</taxon>
    </lineage>
</organism>
<dbReference type="InterPro" id="IPR053136">
    <property type="entry name" value="UTP_pyrophosphatase-like"/>
</dbReference>
<dbReference type="PANTHER" id="PTHR30399:SF1">
    <property type="entry name" value="UTP PYROPHOSPHATASE"/>
    <property type="match status" value="1"/>
</dbReference>
<gene>
    <name evidence="2" type="ordered locus">HRM2_01340</name>
</gene>
<dbReference type="PANTHER" id="PTHR30399">
    <property type="entry name" value="UNCHARACTERIZED PROTEIN YGJP"/>
    <property type="match status" value="1"/>
</dbReference>
<protein>
    <submittedName>
        <fullName evidence="2">Metal-dependent hydrolase</fullName>
    </submittedName>
</protein>
<evidence type="ECO:0000313" key="2">
    <source>
        <dbReference type="EMBL" id="ACN13256.1"/>
    </source>
</evidence>
<dbReference type="EMBL" id="CP001087">
    <property type="protein sequence ID" value="ACN13256.1"/>
    <property type="molecule type" value="Genomic_DNA"/>
</dbReference>
<name>C0QED9_DESAH</name>
<reference evidence="2 3" key="1">
    <citation type="journal article" date="2009" name="Environ. Microbiol.">
        <title>Genome sequence of Desulfobacterium autotrophicum HRM2, a marine sulfate reducer oxidizing organic carbon completely to carbon dioxide.</title>
        <authorList>
            <person name="Strittmatter A.W."/>
            <person name="Liesegang H."/>
            <person name="Rabus R."/>
            <person name="Decker I."/>
            <person name="Amann J."/>
            <person name="Andres S."/>
            <person name="Henne A."/>
            <person name="Fricke W.F."/>
            <person name="Martinez-Arias R."/>
            <person name="Bartels D."/>
            <person name="Goesmann A."/>
            <person name="Krause L."/>
            <person name="Puehler A."/>
            <person name="Klenk H.P."/>
            <person name="Richter M."/>
            <person name="Schuler M."/>
            <person name="Gloeckner F.O."/>
            <person name="Meyerdierks A."/>
            <person name="Gottschalk G."/>
            <person name="Amann R."/>
        </authorList>
    </citation>
    <scope>NUCLEOTIDE SEQUENCE [LARGE SCALE GENOMIC DNA]</scope>
    <source>
        <strain evidence="3">ATCC 43914 / DSM 3382 / HRM2</strain>
    </source>
</reference>
<dbReference type="KEGG" id="dat:HRM2_01340"/>
<accession>C0QED9</accession>
<proteinExistence type="predicted"/>
<sequence>MQKRWGSLSDKGTVTLNTDLIGAPKECIEYVIMHELCHLKYNDHSPDFYKYLDSVIPGWERIKHKL</sequence>
<dbReference type="eggNOG" id="COG1451">
    <property type="taxonomic scope" value="Bacteria"/>
</dbReference>